<reference evidence="1 2" key="1">
    <citation type="submission" date="2019-09" db="EMBL/GenBank/DDBJ databases">
        <title>Draft genome sequences of 48 bacterial type strains from the CCUG.</title>
        <authorList>
            <person name="Tunovic T."/>
            <person name="Pineiro-Iglesias B."/>
            <person name="Unosson C."/>
            <person name="Inganas E."/>
            <person name="Ohlen M."/>
            <person name="Cardew S."/>
            <person name="Jensie-Markopoulos S."/>
            <person name="Salva-Serra F."/>
            <person name="Jaen-Luchoro D."/>
            <person name="Karlsson R."/>
            <person name="Svensson-Stadler L."/>
            <person name="Chun J."/>
            <person name="Moore E."/>
        </authorList>
    </citation>
    <scope>NUCLEOTIDE SEQUENCE [LARGE SCALE GENOMIC DNA]</scope>
    <source>
        <strain evidence="1 2">CCUG 48643</strain>
    </source>
</reference>
<protein>
    <submittedName>
        <fullName evidence="1">Uncharacterized protein</fullName>
    </submittedName>
</protein>
<gene>
    <name evidence="1" type="ORF">F7Q91_02860</name>
</gene>
<dbReference type="GeneID" id="77344784"/>
<name>A0A7V7NX50_9VIBR</name>
<accession>A0A7V7NX50</accession>
<dbReference type="RefSeq" id="WP_137406662.1">
    <property type="nucleotide sequence ID" value="NZ_AP025467.1"/>
</dbReference>
<proteinExistence type="predicted"/>
<organism evidence="1 2">
    <name type="scientific">Vibrio chagasii</name>
    <dbReference type="NCBI Taxonomy" id="170679"/>
    <lineage>
        <taxon>Bacteria</taxon>
        <taxon>Pseudomonadati</taxon>
        <taxon>Pseudomonadota</taxon>
        <taxon>Gammaproteobacteria</taxon>
        <taxon>Vibrionales</taxon>
        <taxon>Vibrionaceae</taxon>
        <taxon>Vibrio</taxon>
    </lineage>
</organism>
<evidence type="ECO:0000313" key="1">
    <source>
        <dbReference type="EMBL" id="KAB0482361.1"/>
    </source>
</evidence>
<dbReference type="EMBL" id="VZPX01000004">
    <property type="protein sequence ID" value="KAB0482361.1"/>
    <property type="molecule type" value="Genomic_DNA"/>
</dbReference>
<dbReference type="AlphaFoldDB" id="A0A7V7NX50"/>
<comment type="caution">
    <text evidence="1">The sequence shown here is derived from an EMBL/GenBank/DDBJ whole genome shotgun (WGS) entry which is preliminary data.</text>
</comment>
<evidence type="ECO:0000313" key="2">
    <source>
        <dbReference type="Proteomes" id="UP000423756"/>
    </source>
</evidence>
<sequence>MKIDCKAHRCPNAMTISRLAIEKSILSGNTSIEIHSIEPMLLSHIKALLNQLGIESYKLEVKKGLITESMLNHWRGLPEAFDDDDFEMCKYQQQIKITF</sequence>
<dbReference type="Proteomes" id="UP000423756">
    <property type="component" value="Unassembled WGS sequence"/>
</dbReference>